<sequence>MAGLSSGAIEKQQVVSILSKDFPALLGCLGGWRLQLGCADFQSVQWLHNWMPAGKGYAGCHASKLIPDTCATEVLLLDAVTISYAGCRNKLCRMPPASRIAAGPAALTG</sequence>
<dbReference type="Proteomes" id="UP000499080">
    <property type="component" value="Unassembled WGS sequence"/>
</dbReference>
<evidence type="ECO:0000313" key="2">
    <source>
        <dbReference type="Proteomes" id="UP000499080"/>
    </source>
</evidence>
<dbReference type="EMBL" id="BGPR01023850">
    <property type="protein sequence ID" value="GBN91363.1"/>
    <property type="molecule type" value="Genomic_DNA"/>
</dbReference>
<keyword evidence="2" id="KW-1185">Reference proteome</keyword>
<protein>
    <submittedName>
        <fullName evidence="1">Uncharacterized protein</fullName>
    </submittedName>
</protein>
<comment type="caution">
    <text evidence="1">The sequence shown here is derived from an EMBL/GenBank/DDBJ whole genome shotgun (WGS) entry which is preliminary data.</text>
</comment>
<name>A0A4Y2SUP4_ARAVE</name>
<proteinExistence type="predicted"/>
<organism evidence="1 2">
    <name type="scientific">Araneus ventricosus</name>
    <name type="common">Orbweaver spider</name>
    <name type="synonym">Epeira ventricosa</name>
    <dbReference type="NCBI Taxonomy" id="182803"/>
    <lineage>
        <taxon>Eukaryota</taxon>
        <taxon>Metazoa</taxon>
        <taxon>Ecdysozoa</taxon>
        <taxon>Arthropoda</taxon>
        <taxon>Chelicerata</taxon>
        <taxon>Arachnida</taxon>
        <taxon>Araneae</taxon>
        <taxon>Araneomorphae</taxon>
        <taxon>Entelegynae</taxon>
        <taxon>Araneoidea</taxon>
        <taxon>Araneidae</taxon>
        <taxon>Araneus</taxon>
    </lineage>
</organism>
<dbReference type="AlphaFoldDB" id="A0A4Y2SUP4"/>
<evidence type="ECO:0000313" key="1">
    <source>
        <dbReference type="EMBL" id="GBN91363.1"/>
    </source>
</evidence>
<gene>
    <name evidence="1" type="ORF">AVEN_86563_1</name>
</gene>
<accession>A0A4Y2SUP4</accession>
<reference evidence="1 2" key="1">
    <citation type="journal article" date="2019" name="Sci. Rep.">
        <title>Orb-weaving spider Araneus ventricosus genome elucidates the spidroin gene catalogue.</title>
        <authorList>
            <person name="Kono N."/>
            <person name="Nakamura H."/>
            <person name="Ohtoshi R."/>
            <person name="Moran D.A.P."/>
            <person name="Shinohara A."/>
            <person name="Yoshida Y."/>
            <person name="Fujiwara M."/>
            <person name="Mori M."/>
            <person name="Tomita M."/>
            <person name="Arakawa K."/>
        </authorList>
    </citation>
    <scope>NUCLEOTIDE SEQUENCE [LARGE SCALE GENOMIC DNA]</scope>
</reference>